<evidence type="ECO:0000313" key="2">
    <source>
        <dbReference type="Proteomes" id="UP000305067"/>
    </source>
</evidence>
<evidence type="ECO:0000313" key="1">
    <source>
        <dbReference type="EMBL" id="TFL02048.1"/>
    </source>
</evidence>
<keyword evidence="2" id="KW-1185">Reference proteome</keyword>
<evidence type="ECO:0008006" key="3">
    <source>
        <dbReference type="Google" id="ProtNLM"/>
    </source>
</evidence>
<dbReference type="EMBL" id="ML178823">
    <property type="protein sequence ID" value="TFL02048.1"/>
    <property type="molecule type" value="Genomic_DNA"/>
</dbReference>
<dbReference type="AlphaFoldDB" id="A0A5C3QL27"/>
<name>A0A5C3QL27_9AGAR</name>
<protein>
    <recommendedName>
        <fullName evidence="3">F-box domain-containing protein</fullName>
    </recommendedName>
</protein>
<gene>
    <name evidence="1" type="ORF">BDV98DRAFT_566585</name>
</gene>
<dbReference type="Proteomes" id="UP000305067">
    <property type="component" value="Unassembled WGS sequence"/>
</dbReference>
<reference evidence="1 2" key="1">
    <citation type="journal article" date="2019" name="Nat. Ecol. Evol.">
        <title>Megaphylogeny resolves global patterns of mushroom evolution.</title>
        <authorList>
            <person name="Varga T."/>
            <person name="Krizsan K."/>
            <person name="Foldi C."/>
            <person name="Dima B."/>
            <person name="Sanchez-Garcia M."/>
            <person name="Sanchez-Ramirez S."/>
            <person name="Szollosi G.J."/>
            <person name="Szarkandi J.G."/>
            <person name="Papp V."/>
            <person name="Albert L."/>
            <person name="Andreopoulos W."/>
            <person name="Angelini C."/>
            <person name="Antonin V."/>
            <person name="Barry K.W."/>
            <person name="Bougher N.L."/>
            <person name="Buchanan P."/>
            <person name="Buyck B."/>
            <person name="Bense V."/>
            <person name="Catcheside P."/>
            <person name="Chovatia M."/>
            <person name="Cooper J."/>
            <person name="Damon W."/>
            <person name="Desjardin D."/>
            <person name="Finy P."/>
            <person name="Geml J."/>
            <person name="Haridas S."/>
            <person name="Hughes K."/>
            <person name="Justo A."/>
            <person name="Karasinski D."/>
            <person name="Kautmanova I."/>
            <person name="Kiss B."/>
            <person name="Kocsube S."/>
            <person name="Kotiranta H."/>
            <person name="LaButti K.M."/>
            <person name="Lechner B.E."/>
            <person name="Liimatainen K."/>
            <person name="Lipzen A."/>
            <person name="Lukacs Z."/>
            <person name="Mihaltcheva S."/>
            <person name="Morgado L.N."/>
            <person name="Niskanen T."/>
            <person name="Noordeloos M.E."/>
            <person name="Ohm R.A."/>
            <person name="Ortiz-Santana B."/>
            <person name="Ovrebo C."/>
            <person name="Racz N."/>
            <person name="Riley R."/>
            <person name="Savchenko A."/>
            <person name="Shiryaev A."/>
            <person name="Soop K."/>
            <person name="Spirin V."/>
            <person name="Szebenyi C."/>
            <person name="Tomsovsky M."/>
            <person name="Tulloss R.E."/>
            <person name="Uehling J."/>
            <person name="Grigoriev I.V."/>
            <person name="Vagvolgyi C."/>
            <person name="Papp T."/>
            <person name="Martin F.M."/>
            <person name="Miettinen O."/>
            <person name="Hibbett D.S."/>
            <person name="Nagy L.G."/>
        </authorList>
    </citation>
    <scope>NUCLEOTIDE SEQUENCE [LARGE SCALE GENOMIC DNA]</scope>
    <source>
        <strain evidence="1 2">CBS 309.79</strain>
    </source>
</reference>
<accession>A0A5C3QL27</accession>
<proteinExistence type="predicted"/>
<sequence length="118" mass="12821">MPLSFSSLPPTAEQIASSIESMPSEDIVTELDSLLAKIQANTRSLQVLRNSHTKIALLPEELLSSILVTSVSSSLDSLSAVSCRDHVQTTAVCSLWRTPAFWACIPLDSCHQLPQMII</sequence>
<organism evidence="1 2">
    <name type="scientific">Pterulicium gracile</name>
    <dbReference type="NCBI Taxonomy" id="1884261"/>
    <lineage>
        <taxon>Eukaryota</taxon>
        <taxon>Fungi</taxon>
        <taxon>Dikarya</taxon>
        <taxon>Basidiomycota</taxon>
        <taxon>Agaricomycotina</taxon>
        <taxon>Agaricomycetes</taxon>
        <taxon>Agaricomycetidae</taxon>
        <taxon>Agaricales</taxon>
        <taxon>Pleurotineae</taxon>
        <taxon>Pterulaceae</taxon>
        <taxon>Pterulicium</taxon>
    </lineage>
</organism>